<evidence type="ECO:0000313" key="10">
    <source>
        <dbReference type="EMBL" id="EGK05165.1"/>
    </source>
</evidence>
<evidence type="ECO:0000256" key="7">
    <source>
        <dbReference type="ARBA" id="ARBA00023136"/>
    </source>
</evidence>
<feature type="transmembrane region" description="Helical" evidence="8">
    <location>
        <begin position="353"/>
        <end position="371"/>
    </location>
</feature>
<accession>F8X4B9</accession>
<dbReference type="PANTHER" id="PTHR33908">
    <property type="entry name" value="MANNOSYLTRANSFERASE YKCB-RELATED"/>
    <property type="match status" value="1"/>
</dbReference>
<evidence type="ECO:0000256" key="6">
    <source>
        <dbReference type="ARBA" id="ARBA00022989"/>
    </source>
</evidence>
<keyword evidence="7 8" id="KW-0472">Membrane</keyword>
<dbReference type="EMBL" id="ADLW01000018">
    <property type="protein sequence ID" value="EGK05165.1"/>
    <property type="molecule type" value="Genomic_DNA"/>
</dbReference>
<keyword evidence="6 8" id="KW-1133">Transmembrane helix</keyword>
<feature type="transmembrane region" description="Helical" evidence="8">
    <location>
        <begin position="110"/>
        <end position="128"/>
    </location>
</feature>
<dbReference type="GO" id="GO:0005886">
    <property type="term" value="C:plasma membrane"/>
    <property type="evidence" value="ECO:0007669"/>
    <property type="project" value="UniProtKB-SubCell"/>
</dbReference>
<evidence type="ECO:0000256" key="3">
    <source>
        <dbReference type="ARBA" id="ARBA00022676"/>
    </source>
</evidence>
<evidence type="ECO:0000256" key="1">
    <source>
        <dbReference type="ARBA" id="ARBA00004651"/>
    </source>
</evidence>
<dbReference type="PANTHER" id="PTHR33908:SF11">
    <property type="entry name" value="MEMBRANE PROTEIN"/>
    <property type="match status" value="1"/>
</dbReference>
<comment type="subcellular location">
    <subcellularLocation>
        <location evidence="1">Cell membrane</location>
        <topology evidence="1">Multi-pass membrane protein</topology>
    </subcellularLocation>
</comment>
<protein>
    <recommendedName>
        <fullName evidence="9">Glycosyltransferase RgtA/B/C/D-like domain-containing protein</fullName>
    </recommendedName>
</protein>
<keyword evidence="11" id="KW-1185">Reference proteome</keyword>
<dbReference type="STRING" id="742767.HMPREF9456_03078"/>
<keyword evidence="2" id="KW-1003">Cell membrane</keyword>
<dbReference type="Proteomes" id="UP000006420">
    <property type="component" value="Unassembled WGS sequence"/>
</dbReference>
<dbReference type="InterPro" id="IPR038731">
    <property type="entry name" value="RgtA/B/C-like"/>
</dbReference>
<feature type="transmembrane region" description="Helical" evidence="8">
    <location>
        <begin position="214"/>
        <end position="234"/>
    </location>
</feature>
<feature type="transmembrane region" description="Helical" evidence="8">
    <location>
        <begin position="269"/>
        <end position="290"/>
    </location>
</feature>
<dbReference type="GO" id="GO:0016763">
    <property type="term" value="F:pentosyltransferase activity"/>
    <property type="evidence" value="ECO:0007669"/>
    <property type="project" value="TreeGrafter"/>
</dbReference>
<gene>
    <name evidence="10" type="ORF">HMPREF9456_03078</name>
</gene>
<comment type="caution">
    <text evidence="10">The sequence shown here is derived from an EMBL/GenBank/DDBJ whole genome shotgun (WGS) entry which is preliminary data.</text>
</comment>
<feature type="transmembrane region" description="Helical" evidence="8">
    <location>
        <begin position="12"/>
        <end position="35"/>
    </location>
</feature>
<dbReference type="AlphaFoldDB" id="F8X4B9"/>
<organism evidence="10 11">
    <name type="scientific">Dysgonomonas mossii DSM 22836</name>
    <dbReference type="NCBI Taxonomy" id="742767"/>
    <lineage>
        <taxon>Bacteria</taxon>
        <taxon>Pseudomonadati</taxon>
        <taxon>Bacteroidota</taxon>
        <taxon>Bacteroidia</taxon>
        <taxon>Bacteroidales</taxon>
        <taxon>Dysgonomonadaceae</taxon>
        <taxon>Dysgonomonas</taxon>
    </lineage>
</organism>
<evidence type="ECO:0000256" key="5">
    <source>
        <dbReference type="ARBA" id="ARBA00022692"/>
    </source>
</evidence>
<evidence type="ECO:0000256" key="2">
    <source>
        <dbReference type="ARBA" id="ARBA00022475"/>
    </source>
</evidence>
<dbReference type="GO" id="GO:0009103">
    <property type="term" value="P:lipopolysaccharide biosynthetic process"/>
    <property type="evidence" value="ECO:0007669"/>
    <property type="project" value="UniProtKB-ARBA"/>
</dbReference>
<dbReference type="eggNOG" id="COG1807">
    <property type="taxonomic scope" value="Bacteria"/>
</dbReference>
<keyword evidence="4" id="KW-0808">Transferase</keyword>
<evidence type="ECO:0000256" key="8">
    <source>
        <dbReference type="SAM" id="Phobius"/>
    </source>
</evidence>
<proteinExistence type="predicted"/>
<evidence type="ECO:0000259" key="9">
    <source>
        <dbReference type="Pfam" id="PF13231"/>
    </source>
</evidence>
<feature type="transmembrane region" description="Helical" evidence="8">
    <location>
        <begin position="85"/>
        <end position="104"/>
    </location>
</feature>
<dbReference type="Pfam" id="PF13231">
    <property type="entry name" value="PMT_2"/>
    <property type="match status" value="1"/>
</dbReference>
<dbReference type="InterPro" id="IPR050297">
    <property type="entry name" value="LipidA_mod_glycosyltrf_83"/>
</dbReference>
<name>F8X4B9_9BACT</name>
<sequence>MSFFNHLTENKIIILLGCYVFFLLIICSHMSPLYYSNEWADVNIYFNVAKAIFNGRTLYTETFDHKGPLIFFIYGLGYLISNNSFFGMFLIQWIAWFTMVYYIYKLSKLYLDNTFAYIVAIIFPVFILKMMKAGGSAEEFILVFECISLYYFVRYFKEKSVPVHKPSVMFIHGIMCSMVLFIKLNLLVFWFFPLAAIFLNLLRKRAFKSFAVNMVAYIAGLLVIAIPILLYLYINNALHEAYSVYIELNRKYAELQSISSSIQLVLLRIVYLFMDPFALFFMTLIGVFYFPVKHIKNTLGKYALLLSGVALYIIIFMSPVFQMYYPIVFLIFSLLGVLSLFIYISGFITIVKYITPAFLIIITSSMIYIGYSQTDLGNSKIAGTTVSLKPGLLTQKIHDEIIKEQNPTLLNVGFGLGNSLFTTCKIVPNIRYFVSPNLTYESYPQMRDEQTKYIENKEIKFIVMPLPLLNIDGSTKLQKRRKIGNQEYFLNLPAFKENYTLILTDTIINTIDEKNIEILQLYKLKQRR</sequence>
<dbReference type="HOGENOM" id="CLU_030254_0_0_10"/>
<evidence type="ECO:0000256" key="4">
    <source>
        <dbReference type="ARBA" id="ARBA00022679"/>
    </source>
</evidence>
<evidence type="ECO:0000313" key="11">
    <source>
        <dbReference type="Proteomes" id="UP000006420"/>
    </source>
</evidence>
<feature type="transmembrane region" description="Helical" evidence="8">
    <location>
        <begin position="302"/>
        <end position="321"/>
    </location>
</feature>
<keyword evidence="5 8" id="KW-0812">Transmembrane</keyword>
<keyword evidence="3" id="KW-0328">Glycosyltransferase</keyword>
<reference evidence="10 11" key="1">
    <citation type="submission" date="2011-04" db="EMBL/GenBank/DDBJ databases">
        <title>The Genome Sequence of Dysgonomonas mossii DSM 22836.</title>
        <authorList>
            <consortium name="The Broad Institute Genome Sequencing Platform"/>
            <person name="Earl A."/>
            <person name="Ward D."/>
            <person name="Feldgarden M."/>
            <person name="Gevers D."/>
            <person name="Pudlo N."/>
            <person name="Martens E."/>
            <person name="Allen-Vercoe E."/>
            <person name="Young S.K."/>
            <person name="Zeng Q."/>
            <person name="Gargeya S."/>
            <person name="Fitzgerald M."/>
            <person name="Haas B."/>
            <person name="Abouelleil A."/>
            <person name="Alvarado L."/>
            <person name="Arachchi H.M."/>
            <person name="Berlin A."/>
            <person name="Brown A."/>
            <person name="Chapman S.B."/>
            <person name="Chen Z."/>
            <person name="Dunbar C."/>
            <person name="Freedman E."/>
            <person name="Gearin G."/>
            <person name="Gellesch M."/>
            <person name="Goldberg J."/>
            <person name="Griggs A."/>
            <person name="Gujja S."/>
            <person name="Heiman D."/>
            <person name="Howarth C."/>
            <person name="Larson L."/>
            <person name="Lui A."/>
            <person name="MacDonald P.J.P."/>
            <person name="Mehta T."/>
            <person name="Montmayeur A."/>
            <person name="Murphy C."/>
            <person name="Neiman D."/>
            <person name="Pearson M."/>
            <person name="Priest M."/>
            <person name="Roberts A."/>
            <person name="Saif S."/>
            <person name="Shea T."/>
            <person name="Shenoy N."/>
            <person name="Sisk P."/>
            <person name="Stolte C."/>
            <person name="Sykes S."/>
            <person name="Yandava C."/>
            <person name="Wortman J."/>
            <person name="Nusbaum C."/>
            <person name="Birren B."/>
        </authorList>
    </citation>
    <scope>NUCLEOTIDE SEQUENCE [LARGE SCALE GENOMIC DNA]</scope>
    <source>
        <strain evidence="10 11">DSM 22836</strain>
    </source>
</reference>
<feature type="domain" description="Glycosyltransferase RgtA/B/C/D-like" evidence="9">
    <location>
        <begin position="66"/>
        <end position="225"/>
    </location>
</feature>
<feature type="transmembrane region" description="Helical" evidence="8">
    <location>
        <begin position="169"/>
        <end position="202"/>
    </location>
</feature>
<feature type="transmembrane region" description="Helical" evidence="8">
    <location>
        <begin position="327"/>
        <end position="346"/>
    </location>
</feature>